<organism evidence="1 2">
    <name type="scientific">Idiomarina rhizosphaerae</name>
    <dbReference type="NCBI Taxonomy" id="2961572"/>
    <lineage>
        <taxon>Bacteria</taxon>
        <taxon>Pseudomonadati</taxon>
        <taxon>Pseudomonadota</taxon>
        <taxon>Gammaproteobacteria</taxon>
        <taxon>Alteromonadales</taxon>
        <taxon>Idiomarinaceae</taxon>
        <taxon>Idiomarina</taxon>
    </lineage>
</organism>
<dbReference type="EMBL" id="JAMZDE010000001">
    <property type="protein sequence ID" value="MCP1338051.1"/>
    <property type="molecule type" value="Genomic_DNA"/>
</dbReference>
<dbReference type="Proteomes" id="UP001139474">
    <property type="component" value="Unassembled WGS sequence"/>
</dbReference>
<sequence>MDDRDRKVLSDIEEYGCHVLNVAEAEGEPSFTYSIGINKKQNKPDVVIMGLKTELAHSMANNYKDRLLSGEVFEPGKFYPDFLGNFDVCFVQVAKKYYKEYFGWGFWLHDGGEFEVLQMVWPTTDGVWTWSEDKSEFYQWAAQPILTESGVLNEI</sequence>
<dbReference type="RefSeq" id="WP_253616839.1">
    <property type="nucleotide sequence ID" value="NZ_JAMZDE010000001.1"/>
</dbReference>
<proteinExistence type="predicted"/>
<evidence type="ECO:0000313" key="2">
    <source>
        <dbReference type="Proteomes" id="UP001139474"/>
    </source>
</evidence>
<accession>A0A9X2FS51</accession>
<reference evidence="1" key="1">
    <citation type="submission" date="2022-06" db="EMBL/GenBank/DDBJ databases">
        <title>Idiomarina rhizosphaerae M1R2S28.</title>
        <authorList>
            <person name="Sun J.-Q."/>
            <person name="Li L.-F."/>
        </authorList>
    </citation>
    <scope>NUCLEOTIDE SEQUENCE</scope>
    <source>
        <strain evidence="1">M1R2S28</strain>
    </source>
</reference>
<protein>
    <submittedName>
        <fullName evidence="1">DUF4262 domain-containing protein</fullName>
    </submittedName>
</protein>
<dbReference type="InterPro" id="IPR025358">
    <property type="entry name" value="DUF4262"/>
</dbReference>
<dbReference type="Pfam" id="PF14081">
    <property type="entry name" value="DUF4262"/>
    <property type="match status" value="1"/>
</dbReference>
<gene>
    <name evidence="1" type="ORF">NJR55_00465</name>
</gene>
<dbReference type="AlphaFoldDB" id="A0A9X2FS51"/>
<name>A0A9X2FS51_9GAMM</name>
<comment type="caution">
    <text evidence="1">The sequence shown here is derived from an EMBL/GenBank/DDBJ whole genome shotgun (WGS) entry which is preliminary data.</text>
</comment>
<evidence type="ECO:0000313" key="1">
    <source>
        <dbReference type="EMBL" id="MCP1338051.1"/>
    </source>
</evidence>
<keyword evidence="2" id="KW-1185">Reference proteome</keyword>